<reference evidence="1" key="1">
    <citation type="journal article" date="2021" name="New Phytol.">
        <title>Evolutionary innovations through gain and loss of genes in the ectomycorrhizal Boletales.</title>
        <authorList>
            <person name="Wu G."/>
            <person name="Miyauchi S."/>
            <person name="Morin E."/>
            <person name="Kuo A."/>
            <person name="Drula E."/>
            <person name="Varga T."/>
            <person name="Kohler A."/>
            <person name="Feng B."/>
            <person name="Cao Y."/>
            <person name="Lipzen A."/>
            <person name="Daum C."/>
            <person name="Hundley H."/>
            <person name="Pangilinan J."/>
            <person name="Johnson J."/>
            <person name="Barry K."/>
            <person name="LaButti K."/>
            <person name="Ng V."/>
            <person name="Ahrendt S."/>
            <person name="Min B."/>
            <person name="Choi I.G."/>
            <person name="Park H."/>
            <person name="Plett J.M."/>
            <person name="Magnuson J."/>
            <person name="Spatafora J.W."/>
            <person name="Nagy L.G."/>
            <person name="Henrissat B."/>
            <person name="Grigoriev I.V."/>
            <person name="Yang Z.L."/>
            <person name="Xu J."/>
            <person name="Martin F.M."/>
        </authorList>
    </citation>
    <scope>NUCLEOTIDE SEQUENCE</scope>
    <source>
        <strain evidence="1">ATCC 28755</strain>
    </source>
</reference>
<proteinExistence type="predicted"/>
<evidence type="ECO:0000313" key="1">
    <source>
        <dbReference type="EMBL" id="KAH7903185.1"/>
    </source>
</evidence>
<dbReference type="EMBL" id="MU269142">
    <property type="protein sequence ID" value="KAH7903185.1"/>
    <property type="molecule type" value="Genomic_DNA"/>
</dbReference>
<keyword evidence="1" id="KW-0808">Transferase</keyword>
<name>A0ACB7ZQ41_9AGAM</name>
<organism evidence="1 2">
    <name type="scientific">Hygrophoropsis aurantiaca</name>
    <dbReference type="NCBI Taxonomy" id="72124"/>
    <lineage>
        <taxon>Eukaryota</taxon>
        <taxon>Fungi</taxon>
        <taxon>Dikarya</taxon>
        <taxon>Basidiomycota</taxon>
        <taxon>Agaricomycotina</taxon>
        <taxon>Agaricomycetes</taxon>
        <taxon>Agaricomycetidae</taxon>
        <taxon>Boletales</taxon>
        <taxon>Coniophorineae</taxon>
        <taxon>Hygrophoropsidaceae</taxon>
        <taxon>Hygrophoropsis</taxon>
    </lineage>
</organism>
<dbReference type="Proteomes" id="UP000790377">
    <property type="component" value="Unassembled WGS sequence"/>
</dbReference>
<keyword evidence="1" id="KW-0489">Methyltransferase</keyword>
<comment type="caution">
    <text evidence="1">The sequence shown here is derived from an EMBL/GenBank/DDBJ whole genome shotgun (WGS) entry which is preliminary data.</text>
</comment>
<keyword evidence="2" id="KW-1185">Reference proteome</keyword>
<accession>A0ACB7ZQ41</accession>
<protein>
    <submittedName>
        <fullName evidence="1">S-adenosyl-L-methionine-dependent methyltransferase</fullName>
    </submittedName>
</protein>
<evidence type="ECO:0000313" key="2">
    <source>
        <dbReference type="Proteomes" id="UP000790377"/>
    </source>
</evidence>
<gene>
    <name evidence="1" type="ORF">BJ138DRAFT_1168449</name>
</gene>
<sequence>MSEKAKLKALLELITTSTEQAIAEYEKDGGNVPSLASSDSHPLDSATDSLALKKAIRTLEGACQQLCATLAPPQHTVVNLVEHYDWACIRVVIEAKIADILVEHPNGIHVDQLSRLVNMNASKLARVLRPLASKGCFREVTPDVFANNRLSLVLRSTTDVCGIARIHASMIYKGATVLYENLTEAEYASSVAPDKAPLIHAFKGQITGSFFDLLKSDDSMFESYHRGMIGVGSIMGSLSVLEHFPWDNYSSVCDVGGGIGTFSFPLAKRYPHLKVTCHDLPEVILQGQAALSKEYPGVNNVQLIPFNFFEQTPLKGQDVYYLRHVIHDWHDEEATLILRNVRKSMPPHSRLLIQDYVVQSSASLSNGNVIATDKAPYPMLPNFGAGNARLYQGDLTMFFVHNARERTLNEFIEIGNSTGFQLQKVWDLAESCVMEYSPI</sequence>